<keyword evidence="2" id="KW-0813">Transport</keyword>
<reference evidence="4 5" key="1">
    <citation type="submission" date="2020-08" db="EMBL/GenBank/DDBJ databases">
        <title>Genomic Encyclopedia of Type Strains, Phase IV (KMG-IV): sequencing the most valuable type-strain genomes for metagenomic binning, comparative biology and taxonomic classification.</title>
        <authorList>
            <person name="Goeker M."/>
        </authorList>
    </citation>
    <scope>NUCLEOTIDE SEQUENCE [LARGE SCALE GENOMIC DNA]</scope>
    <source>
        <strain evidence="4 5">DSM 27471</strain>
    </source>
</reference>
<dbReference type="InterPro" id="IPR039426">
    <property type="entry name" value="TonB-dep_rcpt-like"/>
</dbReference>
<dbReference type="Proteomes" id="UP000544222">
    <property type="component" value="Unassembled WGS sequence"/>
</dbReference>
<comment type="caution">
    <text evidence="4">The sequence shown here is derived from an EMBL/GenBank/DDBJ whole genome shotgun (WGS) entry which is preliminary data.</text>
</comment>
<protein>
    <submittedName>
        <fullName evidence="4">TonB-dependent SusC/RagA subfamily outer membrane receptor</fullName>
    </submittedName>
</protein>
<dbReference type="Pfam" id="PF13715">
    <property type="entry name" value="CarbopepD_reg_2"/>
    <property type="match status" value="1"/>
</dbReference>
<dbReference type="NCBIfam" id="TIGR04057">
    <property type="entry name" value="SusC_RagA_signa"/>
    <property type="match status" value="1"/>
</dbReference>
<comment type="similarity">
    <text evidence="2">Belongs to the TonB-dependent receptor family.</text>
</comment>
<sequence>MRTKENNTKKRRWKSNVMWCFFVLLTFFPLFLNAQISINVKQQPLKDIIKLIETQSKYRFFYNVDLKGLDQLCTINIDNGSIEQTLSLLLPKLGIGYKMESSNLIALFLKQNVKEYTVPSSQKGTEKITGRVVDNKGEPLPGVTVIIQGTSKGTITDADGNYTLQNVSPGQTLEFSFIGMQNQEMKIVEKKSINITLSESATSLNEVLVIGYGTLNKKEISSSITHLSAKNLPTIGGNSALMSLQGQVAGLSVTNTATADPNATPSLQLMGVSSRNAGLGPLYVIDGVVGGDINNLNEDDIQSIDILKSGAASAIYGSQGSNGVILITTKHGEGAPHLTYNSYYTLNYVNDNISVLSKDDFLANKRGVDFGGSTNWMKAVTNSPAFSEKQTLQFSGGGNKTNY</sequence>
<dbReference type="GO" id="GO:0015344">
    <property type="term" value="F:siderophore uptake transmembrane transporter activity"/>
    <property type="evidence" value="ECO:0007669"/>
    <property type="project" value="TreeGrafter"/>
</dbReference>
<dbReference type="FunFam" id="2.60.40.1120:FF:000003">
    <property type="entry name" value="Outer membrane protein Omp121"/>
    <property type="match status" value="1"/>
</dbReference>
<feature type="domain" description="TonB-dependent receptor plug" evidence="3">
    <location>
        <begin position="217"/>
        <end position="324"/>
    </location>
</feature>
<dbReference type="SUPFAM" id="SSF56935">
    <property type="entry name" value="Porins"/>
    <property type="match status" value="1"/>
</dbReference>
<dbReference type="InterPro" id="IPR037066">
    <property type="entry name" value="Plug_dom_sf"/>
</dbReference>
<dbReference type="InterPro" id="IPR023997">
    <property type="entry name" value="TonB-dep_OMP_SusC/RagA_CS"/>
</dbReference>
<keyword evidence="2" id="KW-0472">Membrane</keyword>
<accession>A0A7W5DPF9</accession>
<dbReference type="InterPro" id="IPR012910">
    <property type="entry name" value="Plug_dom"/>
</dbReference>
<organism evidence="4 5">
    <name type="scientific">Microbacter margulisiae</name>
    <dbReference type="NCBI Taxonomy" id="1350067"/>
    <lineage>
        <taxon>Bacteria</taxon>
        <taxon>Pseudomonadati</taxon>
        <taxon>Bacteroidota</taxon>
        <taxon>Bacteroidia</taxon>
        <taxon>Bacteroidales</taxon>
        <taxon>Porphyromonadaceae</taxon>
        <taxon>Microbacter</taxon>
    </lineage>
</organism>
<keyword evidence="5" id="KW-1185">Reference proteome</keyword>
<evidence type="ECO:0000256" key="1">
    <source>
        <dbReference type="ARBA" id="ARBA00022729"/>
    </source>
</evidence>
<dbReference type="GO" id="GO:0009279">
    <property type="term" value="C:cell outer membrane"/>
    <property type="evidence" value="ECO:0007669"/>
    <property type="project" value="UniProtKB-SubCell"/>
</dbReference>
<dbReference type="InterPro" id="IPR008969">
    <property type="entry name" value="CarboxyPept-like_regulatory"/>
</dbReference>
<comment type="subcellular location">
    <subcellularLocation>
        <location evidence="2">Cell outer membrane</location>
        <topology evidence="2">Multi-pass membrane protein</topology>
    </subcellularLocation>
</comment>
<dbReference type="AlphaFoldDB" id="A0A7W5DPF9"/>
<dbReference type="SUPFAM" id="SSF49464">
    <property type="entry name" value="Carboxypeptidase regulatory domain-like"/>
    <property type="match status" value="1"/>
</dbReference>
<dbReference type="PROSITE" id="PS52016">
    <property type="entry name" value="TONB_DEPENDENT_REC_3"/>
    <property type="match status" value="1"/>
</dbReference>
<dbReference type="Gene3D" id="2.170.130.10">
    <property type="entry name" value="TonB-dependent receptor, plug domain"/>
    <property type="match status" value="1"/>
</dbReference>
<evidence type="ECO:0000313" key="5">
    <source>
        <dbReference type="Proteomes" id="UP000544222"/>
    </source>
</evidence>
<dbReference type="Gene3D" id="2.60.40.1120">
    <property type="entry name" value="Carboxypeptidase-like, regulatory domain"/>
    <property type="match status" value="1"/>
</dbReference>
<name>A0A7W5DPF9_9PORP</name>
<proteinExistence type="inferred from homology"/>
<gene>
    <name evidence="4" type="ORF">FHX64_000704</name>
</gene>
<dbReference type="RefSeq" id="WP_183412419.1">
    <property type="nucleotide sequence ID" value="NZ_JACHYB010000001.1"/>
</dbReference>
<keyword evidence="2" id="KW-1134">Transmembrane beta strand</keyword>
<dbReference type="GO" id="GO:0044718">
    <property type="term" value="P:siderophore transmembrane transport"/>
    <property type="evidence" value="ECO:0007669"/>
    <property type="project" value="TreeGrafter"/>
</dbReference>
<keyword evidence="2" id="KW-0812">Transmembrane</keyword>
<keyword evidence="1" id="KW-0732">Signal</keyword>
<dbReference type="PANTHER" id="PTHR30069">
    <property type="entry name" value="TONB-DEPENDENT OUTER MEMBRANE RECEPTOR"/>
    <property type="match status" value="1"/>
</dbReference>
<evidence type="ECO:0000259" key="3">
    <source>
        <dbReference type="Pfam" id="PF07715"/>
    </source>
</evidence>
<evidence type="ECO:0000313" key="4">
    <source>
        <dbReference type="EMBL" id="MBB3186541.1"/>
    </source>
</evidence>
<evidence type="ECO:0000256" key="2">
    <source>
        <dbReference type="PROSITE-ProRule" id="PRU01360"/>
    </source>
</evidence>
<dbReference type="PANTHER" id="PTHR30069:SF29">
    <property type="entry name" value="HEMOGLOBIN AND HEMOGLOBIN-HAPTOGLOBIN-BINDING PROTEIN 1-RELATED"/>
    <property type="match status" value="1"/>
</dbReference>
<dbReference type="Pfam" id="PF07715">
    <property type="entry name" value="Plug"/>
    <property type="match status" value="1"/>
</dbReference>
<keyword evidence="2" id="KW-0998">Cell outer membrane</keyword>
<keyword evidence="4" id="KW-0675">Receptor</keyword>
<dbReference type="EMBL" id="JACHYB010000001">
    <property type="protein sequence ID" value="MBB3186541.1"/>
    <property type="molecule type" value="Genomic_DNA"/>
</dbReference>